<evidence type="ECO:0000313" key="1">
    <source>
        <dbReference type="EMBL" id="GCE21340.1"/>
    </source>
</evidence>
<gene>
    <name evidence="1" type="ORF">KDK_51400</name>
</gene>
<evidence type="ECO:0000313" key="2">
    <source>
        <dbReference type="Proteomes" id="UP000287188"/>
    </source>
</evidence>
<sequence length="97" mass="10902">MAATWMRQRDTPIVYLYCEHCQSCCYSSLEHLALLLPELKQFHSRYPRIRALPAHYIEAAGGRALVSSYESVTSAARIDIVTSLENFQILQIAGGQA</sequence>
<comment type="caution">
    <text evidence="1">The sequence shown here is derived from an EMBL/GenBank/DDBJ whole genome shotgun (WGS) entry which is preliminary data.</text>
</comment>
<organism evidence="1 2">
    <name type="scientific">Dictyobacter kobayashii</name>
    <dbReference type="NCBI Taxonomy" id="2014872"/>
    <lineage>
        <taxon>Bacteria</taxon>
        <taxon>Bacillati</taxon>
        <taxon>Chloroflexota</taxon>
        <taxon>Ktedonobacteria</taxon>
        <taxon>Ktedonobacterales</taxon>
        <taxon>Dictyobacteraceae</taxon>
        <taxon>Dictyobacter</taxon>
    </lineage>
</organism>
<protein>
    <submittedName>
        <fullName evidence="1">Uncharacterized protein</fullName>
    </submittedName>
</protein>
<reference evidence="2" key="1">
    <citation type="submission" date="2018-12" db="EMBL/GenBank/DDBJ databases">
        <title>Tengunoibacter tsumagoiensis gen. nov., sp. nov., Dictyobacter kobayashii sp. nov., D. alpinus sp. nov., and D. joshuensis sp. nov. and description of Dictyobacteraceae fam. nov. within the order Ktedonobacterales isolated from Tengu-no-mugimeshi.</title>
        <authorList>
            <person name="Wang C.M."/>
            <person name="Zheng Y."/>
            <person name="Sakai Y."/>
            <person name="Toyoda A."/>
            <person name="Minakuchi Y."/>
            <person name="Abe K."/>
            <person name="Yokota A."/>
            <person name="Yabe S."/>
        </authorList>
    </citation>
    <scope>NUCLEOTIDE SEQUENCE [LARGE SCALE GENOMIC DNA]</scope>
    <source>
        <strain evidence="2">Uno11</strain>
    </source>
</reference>
<dbReference type="EMBL" id="BIFS01000001">
    <property type="protein sequence ID" value="GCE21340.1"/>
    <property type="molecule type" value="Genomic_DNA"/>
</dbReference>
<proteinExistence type="predicted"/>
<accession>A0A402AQM3</accession>
<keyword evidence="2" id="KW-1185">Reference proteome</keyword>
<name>A0A402AQM3_9CHLR</name>
<dbReference type="Proteomes" id="UP000287188">
    <property type="component" value="Unassembled WGS sequence"/>
</dbReference>
<dbReference type="AlphaFoldDB" id="A0A402AQM3"/>